<proteinExistence type="predicted"/>
<protein>
    <submittedName>
        <fullName evidence="5">Cytochrome b5 reductase 4-like</fullName>
    </submittedName>
</protein>
<dbReference type="Proteomes" id="UP000039865">
    <property type="component" value="Unassembled WGS sequence"/>
</dbReference>
<dbReference type="GO" id="GO:0020037">
    <property type="term" value="F:heme binding"/>
    <property type="evidence" value="ECO:0007669"/>
    <property type="project" value="TreeGrafter"/>
</dbReference>
<gene>
    <name evidence="5" type="primary">Contig1245.g1372</name>
    <name evidence="5" type="ORF">STYLEM_11223</name>
</gene>
<dbReference type="GO" id="GO:0004128">
    <property type="term" value="F:cytochrome-b5 reductase activity, acting on NAD(P)H"/>
    <property type="evidence" value="ECO:0007669"/>
    <property type="project" value="TreeGrafter"/>
</dbReference>
<dbReference type="PROSITE" id="PS50255">
    <property type="entry name" value="CYTOCHROME_B5_2"/>
    <property type="match status" value="1"/>
</dbReference>
<organism evidence="5 6">
    <name type="scientific">Stylonychia lemnae</name>
    <name type="common">Ciliate</name>
    <dbReference type="NCBI Taxonomy" id="5949"/>
    <lineage>
        <taxon>Eukaryota</taxon>
        <taxon>Sar</taxon>
        <taxon>Alveolata</taxon>
        <taxon>Ciliophora</taxon>
        <taxon>Intramacronucleata</taxon>
        <taxon>Spirotrichea</taxon>
        <taxon>Stichotrichia</taxon>
        <taxon>Sporadotrichida</taxon>
        <taxon>Oxytrichidae</taxon>
        <taxon>Stylonychinae</taxon>
        <taxon>Stylonychia</taxon>
    </lineage>
</organism>
<evidence type="ECO:0000256" key="1">
    <source>
        <dbReference type="ARBA" id="ARBA00022617"/>
    </source>
</evidence>
<dbReference type="OrthoDB" id="311396at2759"/>
<dbReference type="Pfam" id="PF00173">
    <property type="entry name" value="Cyt-b5"/>
    <property type="match status" value="1"/>
</dbReference>
<dbReference type="SMART" id="SM01117">
    <property type="entry name" value="Cyt-b5"/>
    <property type="match status" value="1"/>
</dbReference>
<dbReference type="GO" id="GO:0005737">
    <property type="term" value="C:cytoplasm"/>
    <property type="evidence" value="ECO:0007669"/>
    <property type="project" value="TreeGrafter"/>
</dbReference>
<dbReference type="EMBL" id="CCKQ01010654">
    <property type="protein sequence ID" value="CDW82194.1"/>
    <property type="molecule type" value="Genomic_DNA"/>
</dbReference>
<dbReference type="AlphaFoldDB" id="A0A078AIZ3"/>
<sequence>MNEQYDEHNPTTDEEILQEQMIEQVLVKYKQSEELKLEEMKEVDRQETIYVNKKGQLIKITPVERNGKLTEMHQILSFNVDTLPQANQHTYTAPAEDDGSSTPKFKAPAVRVKVPVKDGMSQSSKQLEGLVSNPNEIFYTAEEIALHKTDDDCWTIFNGRVYDITQYAKVHPGGRKIFLGKGKDCTELFNKYHPWVNAQFLIGKYQVGVLRRL</sequence>
<dbReference type="InterPro" id="IPR036400">
    <property type="entry name" value="Cyt_B5-like_heme/steroid_sf"/>
</dbReference>
<dbReference type="PANTHER" id="PTHR46237">
    <property type="entry name" value="CYTOCHROME B5 REDUCTASE 4 FAMILY MEMBER"/>
    <property type="match status" value="1"/>
</dbReference>
<evidence type="ECO:0000256" key="3">
    <source>
        <dbReference type="ARBA" id="ARBA00023004"/>
    </source>
</evidence>
<dbReference type="InParanoid" id="A0A078AIZ3"/>
<feature type="domain" description="Cytochrome b5 heme-binding" evidence="4">
    <location>
        <begin position="136"/>
        <end position="211"/>
    </location>
</feature>
<reference evidence="5 6" key="1">
    <citation type="submission" date="2014-06" db="EMBL/GenBank/DDBJ databases">
        <authorList>
            <person name="Swart Estienne"/>
        </authorList>
    </citation>
    <scope>NUCLEOTIDE SEQUENCE [LARGE SCALE GENOMIC DNA]</scope>
    <source>
        <strain evidence="5 6">130c</strain>
    </source>
</reference>
<keyword evidence="3" id="KW-0408">Iron</keyword>
<dbReference type="Gene3D" id="3.10.120.10">
    <property type="entry name" value="Cytochrome b5-like heme/steroid binding domain"/>
    <property type="match status" value="1"/>
</dbReference>
<dbReference type="GO" id="GO:0046872">
    <property type="term" value="F:metal ion binding"/>
    <property type="evidence" value="ECO:0007669"/>
    <property type="project" value="UniProtKB-KW"/>
</dbReference>
<dbReference type="InterPro" id="IPR051872">
    <property type="entry name" value="Cytochrome_b5/Flavoprotein_Rdt"/>
</dbReference>
<evidence type="ECO:0000256" key="2">
    <source>
        <dbReference type="ARBA" id="ARBA00022723"/>
    </source>
</evidence>
<keyword evidence="2" id="KW-0479">Metal-binding</keyword>
<evidence type="ECO:0000313" key="6">
    <source>
        <dbReference type="Proteomes" id="UP000039865"/>
    </source>
</evidence>
<keyword evidence="6" id="KW-1185">Reference proteome</keyword>
<accession>A0A078AIZ3</accession>
<evidence type="ECO:0000259" key="4">
    <source>
        <dbReference type="PROSITE" id="PS50255"/>
    </source>
</evidence>
<dbReference type="SUPFAM" id="SSF55856">
    <property type="entry name" value="Cytochrome b5-like heme/steroid binding domain"/>
    <property type="match status" value="1"/>
</dbReference>
<dbReference type="InterPro" id="IPR001199">
    <property type="entry name" value="Cyt_B5-like_heme/steroid-bd"/>
</dbReference>
<name>A0A078AIZ3_STYLE</name>
<dbReference type="PANTHER" id="PTHR46237:SF1">
    <property type="entry name" value="CYTOCHROME B5 REDUCTASE 4"/>
    <property type="match status" value="1"/>
</dbReference>
<evidence type="ECO:0000313" key="5">
    <source>
        <dbReference type="EMBL" id="CDW82194.1"/>
    </source>
</evidence>
<keyword evidence="1" id="KW-0349">Heme</keyword>